<proteinExistence type="predicted"/>
<sequence length="524" mass="58757">MVFSTALGCPCSGIDSIPIPSSPLPDRIGTNYAPTTFERMHTESALTNVHQDLARLENALSHLHAVQVRLQVKRDALQKYADAHTALLSPIRRVPPEILAKIFLYFLPNEDNDYTADARGQRMLPSHICARWRDLSLSTPSFWAHISVVVDKMDISRKLECAKCWLARSGSCPLKIYICRNAPGYTVQQNSFIEIILPHCRRWLHASIVTETVPDLSLIKNNLPMLESVEIELAVSPNDSFQFAPKLCQLATNAEEILTNAILPWNQLTHIDVTCCSSQQLLAVMHKLPNMVSCMVILSSSRNRAAEPLEYRPIRLEHLDSLGITVETDINIAGFHECLDLPALKNYTYSEGIFDVGWHTPSFLSLISRSSCVLRDIVIQLASPAGPDHLALLFGGTPSLKTLDFNCHRLKGMNSNMVLDQLLVTPSSTSCLVPKLNMVTLDYDKDFDFHILLNMIQSRWKLDERPNGVRKTPIAEVEVYNIKNTDVIDHGLAERFRELKADGLVTVNFFDKEGKKAADWACGF</sequence>
<name>A0A167VQK0_9AGAM</name>
<accession>A0A167VQK0</accession>
<dbReference type="STRING" id="436010.A0A167VQK0"/>
<gene>
    <name evidence="1" type="ORF">FIBSPDRAFT_359533</name>
</gene>
<protein>
    <submittedName>
        <fullName evidence="1">Uncharacterized protein</fullName>
    </submittedName>
</protein>
<dbReference type="EMBL" id="KV417851">
    <property type="protein sequence ID" value="KZP05264.1"/>
    <property type="molecule type" value="Genomic_DNA"/>
</dbReference>
<organism evidence="1">
    <name type="scientific">Athelia psychrophila</name>
    <dbReference type="NCBI Taxonomy" id="1759441"/>
    <lineage>
        <taxon>Eukaryota</taxon>
        <taxon>Fungi</taxon>
        <taxon>Dikarya</taxon>
        <taxon>Basidiomycota</taxon>
        <taxon>Agaricomycotina</taxon>
        <taxon>Agaricomycetes</taxon>
        <taxon>Agaricomycetidae</taxon>
        <taxon>Atheliales</taxon>
        <taxon>Atheliaceae</taxon>
        <taxon>Athelia</taxon>
    </lineage>
</organism>
<dbReference type="OrthoDB" id="3270987at2759"/>
<evidence type="ECO:0000313" key="1">
    <source>
        <dbReference type="EMBL" id="KZP05264.1"/>
    </source>
</evidence>
<reference evidence="1" key="1">
    <citation type="journal article" date="2016" name="Mol. Biol. Evol.">
        <title>Comparative Genomics of Early-Diverging Mushroom-Forming Fungi Provides Insights into the Origins of Lignocellulose Decay Capabilities.</title>
        <authorList>
            <person name="Nagy L.G."/>
            <person name="Riley R."/>
            <person name="Tritt A."/>
            <person name="Adam C."/>
            <person name="Daum C."/>
            <person name="Floudas D."/>
            <person name="Sun H."/>
            <person name="Yadav J.S."/>
            <person name="Pangilinan J."/>
            <person name="Larsson K.H."/>
            <person name="Matsuura K."/>
            <person name="Barry K."/>
            <person name="Labutti K."/>
            <person name="Kuo R."/>
            <person name="Ohm R.A."/>
            <person name="Bhattacharya S.S."/>
            <person name="Shirouzu T."/>
            <person name="Yoshinaga Y."/>
            <person name="Martin F.M."/>
            <person name="Grigoriev I.V."/>
            <person name="Hibbett D.S."/>
        </authorList>
    </citation>
    <scope>NUCLEOTIDE SEQUENCE [LARGE SCALE GENOMIC DNA]</scope>
    <source>
        <strain evidence="1">CBS 109695</strain>
    </source>
</reference>
<dbReference type="AlphaFoldDB" id="A0A167VQK0"/>
<dbReference type="Gene3D" id="1.20.1280.50">
    <property type="match status" value="1"/>
</dbReference>